<dbReference type="GO" id="GO:0003677">
    <property type="term" value="F:DNA binding"/>
    <property type="evidence" value="ECO:0007669"/>
    <property type="project" value="UniProtKB-KW"/>
</dbReference>
<dbReference type="EMBL" id="QFVT01000004">
    <property type="protein sequence ID" value="PYC47950.1"/>
    <property type="molecule type" value="Genomic_DNA"/>
</dbReference>
<dbReference type="SMART" id="SM00345">
    <property type="entry name" value="HTH_GNTR"/>
    <property type="match status" value="1"/>
</dbReference>
<accession>A0A2V4NDQ1</accession>
<dbReference type="InterPro" id="IPR050679">
    <property type="entry name" value="Bact_HTH_transcr_reg"/>
</dbReference>
<protein>
    <submittedName>
        <fullName evidence="5">Phosphonate metabolism transcriptional regulator PhnF</fullName>
    </submittedName>
</protein>
<dbReference type="PROSITE" id="PS50949">
    <property type="entry name" value="HTH_GNTR"/>
    <property type="match status" value="1"/>
</dbReference>
<dbReference type="Gene3D" id="3.40.1410.10">
    <property type="entry name" value="Chorismate lyase-like"/>
    <property type="match status" value="1"/>
</dbReference>
<dbReference type="NCBIfam" id="TIGR02325">
    <property type="entry name" value="C_P_lyase_phnF"/>
    <property type="match status" value="1"/>
</dbReference>
<reference evidence="5 6" key="1">
    <citation type="submission" date="2018-05" db="EMBL/GenBank/DDBJ databases">
        <title>Oceanovita maritima gen. nov., sp. nov., a marine bacterium in the family Rhodobacteraceae isolated from surface seawater of Lundu port Xiamen, China.</title>
        <authorList>
            <person name="Hetharua B.H."/>
            <person name="Min D."/>
            <person name="Liao H."/>
            <person name="Tian Y."/>
        </authorList>
    </citation>
    <scope>NUCLEOTIDE SEQUENCE [LARGE SCALE GENOMIC DNA]</scope>
    <source>
        <strain evidence="5 6">FSX-11</strain>
    </source>
</reference>
<dbReference type="Proteomes" id="UP000248012">
    <property type="component" value="Unassembled WGS sequence"/>
</dbReference>
<dbReference type="OrthoDB" id="9800645at2"/>
<evidence type="ECO:0000256" key="3">
    <source>
        <dbReference type="ARBA" id="ARBA00023163"/>
    </source>
</evidence>
<dbReference type="RefSeq" id="WP_110795600.1">
    <property type="nucleotide sequence ID" value="NZ_KZ826483.1"/>
</dbReference>
<dbReference type="Pfam" id="PF07702">
    <property type="entry name" value="UTRA"/>
    <property type="match status" value="1"/>
</dbReference>
<dbReference type="PANTHER" id="PTHR44846:SF1">
    <property type="entry name" value="MANNOSYL-D-GLYCERATE TRANSPORT_METABOLISM SYSTEM REPRESSOR MNGR-RELATED"/>
    <property type="match status" value="1"/>
</dbReference>
<dbReference type="InterPro" id="IPR000524">
    <property type="entry name" value="Tscrpt_reg_HTH_GntR"/>
</dbReference>
<dbReference type="SUPFAM" id="SSF46785">
    <property type="entry name" value="Winged helix' DNA-binding domain"/>
    <property type="match status" value="1"/>
</dbReference>
<dbReference type="GO" id="GO:0045892">
    <property type="term" value="P:negative regulation of DNA-templated transcription"/>
    <property type="evidence" value="ECO:0007669"/>
    <property type="project" value="TreeGrafter"/>
</dbReference>
<dbReference type="SMART" id="SM00866">
    <property type="entry name" value="UTRA"/>
    <property type="match status" value="1"/>
</dbReference>
<dbReference type="Gene3D" id="1.10.10.10">
    <property type="entry name" value="Winged helix-like DNA-binding domain superfamily/Winged helix DNA-binding domain"/>
    <property type="match status" value="1"/>
</dbReference>
<dbReference type="PRINTS" id="PR00035">
    <property type="entry name" value="HTHGNTR"/>
</dbReference>
<dbReference type="InterPro" id="IPR036390">
    <property type="entry name" value="WH_DNA-bd_sf"/>
</dbReference>
<dbReference type="InterPro" id="IPR012702">
    <property type="entry name" value="CP_lyase_PhnF"/>
</dbReference>
<dbReference type="AlphaFoldDB" id="A0A2V4NDQ1"/>
<comment type="caution">
    <text evidence="5">The sequence shown here is derived from an EMBL/GenBank/DDBJ whole genome shotgun (WGS) entry which is preliminary data.</text>
</comment>
<evidence type="ECO:0000259" key="4">
    <source>
        <dbReference type="PROSITE" id="PS50949"/>
    </source>
</evidence>
<name>A0A2V4NDQ1_9RHOB</name>
<dbReference type="InterPro" id="IPR036388">
    <property type="entry name" value="WH-like_DNA-bd_sf"/>
</dbReference>
<proteinExistence type="predicted"/>
<evidence type="ECO:0000313" key="6">
    <source>
        <dbReference type="Proteomes" id="UP000248012"/>
    </source>
</evidence>
<organism evidence="5 6">
    <name type="scientific">Litorivita pollutaquae</name>
    <dbReference type="NCBI Taxonomy" id="2200892"/>
    <lineage>
        <taxon>Bacteria</taxon>
        <taxon>Pseudomonadati</taxon>
        <taxon>Pseudomonadota</taxon>
        <taxon>Alphaproteobacteria</taxon>
        <taxon>Rhodobacterales</taxon>
        <taxon>Paracoccaceae</taxon>
        <taxon>Litorivita</taxon>
    </lineage>
</organism>
<dbReference type="SUPFAM" id="SSF64288">
    <property type="entry name" value="Chorismate lyase-like"/>
    <property type="match status" value="1"/>
</dbReference>
<dbReference type="CDD" id="cd07377">
    <property type="entry name" value="WHTH_GntR"/>
    <property type="match status" value="1"/>
</dbReference>
<keyword evidence="2" id="KW-0238">DNA-binding</keyword>
<evidence type="ECO:0000313" key="5">
    <source>
        <dbReference type="EMBL" id="PYC47950.1"/>
    </source>
</evidence>
<dbReference type="InterPro" id="IPR028978">
    <property type="entry name" value="Chorismate_lyase_/UTRA_dom_sf"/>
</dbReference>
<feature type="domain" description="HTH gntR-type" evidence="4">
    <location>
        <begin position="4"/>
        <end position="72"/>
    </location>
</feature>
<keyword evidence="3" id="KW-0804">Transcription</keyword>
<dbReference type="InterPro" id="IPR011663">
    <property type="entry name" value="UTRA"/>
</dbReference>
<dbReference type="PANTHER" id="PTHR44846">
    <property type="entry name" value="MANNOSYL-D-GLYCERATE TRANSPORT/METABOLISM SYSTEM REPRESSOR MNGR-RELATED"/>
    <property type="match status" value="1"/>
</dbReference>
<dbReference type="Pfam" id="PF00392">
    <property type="entry name" value="GntR"/>
    <property type="match status" value="1"/>
</dbReference>
<keyword evidence="1" id="KW-0805">Transcription regulation</keyword>
<evidence type="ECO:0000256" key="1">
    <source>
        <dbReference type="ARBA" id="ARBA00023015"/>
    </source>
</evidence>
<keyword evidence="6" id="KW-1185">Reference proteome</keyword>
<evidence type="ECO:0000256" key="2">
    <source>
        <dbReference type="ARBA" id="ARBA00023125"/>
    </source>
</evidence>
<dbReference type="GO" id="GO:0003700">
    <property type="term" value="F:DNA-binding transcription factor activity"/>
    <property type="evidence" value="ECO:0007669"/>
    <property type="project" value="InterPro"/>
</dbReference>
<gene>
    <name evidence="5" type="primary">phnF</name>
    <name evidence="5" type="ORF">DI396_07635</name>
</gene>
<sequence>MTRTAIWTSIAATLESEIAAELYTAGDKLPTEAALAARFGVNRHTVRRALGDLADRGLLRSRRGAGVFVEAPPTDYPIGRRVRFHQNIAASGRLPAKERLRIETRASSTLEAEALELAAGERVVVYEGLSMSGNAPLAHFISVFPLGRFPDIAETFATITSVTEALRQNGVADFTRRETRLTAEIASPTQALHLRLRDGDALMKSVAINVDAHGVPVEHGTTWFAGERVTLTITPE</sequence>